<dbReference type="EMBL" id="PTJC01000005">
    <property type="protein sequence ID" value="PPK88650.1"/>
    <property type="molecule type" value="Genomic_DNA"/>
</dbReference>
<name>A0A2S6IAX2_9BACT</name>
<keyword evidence="2" id="KW-1185">Reference proteome</keyword>
<protein>
    <submittedName>
        <fullName evidence="1">Uncharacterized protein</fullName>
    </submittedName>
</protein>
<comment type="caution">
    <text evidence="1">The sequence shown here is derived from an EMBL/GenBank/DDBJ whole genome shotgun (WGS) entry which is preliminary data.</text>
</comment>
<dbReference type="OrthoDB" id="1492588at2"/>
<dbReference type="AlphaFoldDB" id="A0A2S6IAX2"/>
<dbReference type="RefSeq" id="WP_104419185.1">
    <property type="nucleotide sequence ID" value="NZ_PTJC01000005.1"/>
</dbReference>
<dbReference type="Proteomes" id="UP000237662">
    <property type="component" value="Unassembled WGS sequence"/>
</dbReference>
<gene>
    <name evidence="1" type="ORF">CLV84_1620</name>
</gene>
<organism evidence="1 2">
    <name type="scientific">Neolewinella xylanilytica</name>
    <dbReference type="NCBI Taxonomy" id="1514080"/>
    <lineage>
        <taxon>Bacteria</taxon>
        <taxon>Pseudomonadati</taxon>
        <taxon>Bacteroidota</taxon>
        <taxon>Saprospiria</taxon>
        <taxon>Saprospirales</taxon>
        <taxon>Lewinellaceae</taxon>
        <taxon>Neolewinella</taxon>
    </lineage>
</organism>
<evidence type="ECO:0000313" key="1">
    <source>
        <dbReference type="EMBL" id="PPK88650.1"/>
    </source>
</evidence>
<proteinExistence type="predicted"/>
<reference evidence="1 2" key="1">
    <citation type="submission" date="2018-02" db="EMBL/GenBank/DDBJ databases">
        <title>Genomic Encyclopedia of Archaeal and Bacterial Type Strains, Phase II (KMG-II): from individual species to whole genera.</title>
        <authorList>
            <person name="Goeker M."/>
        </authorList>
    </citation>
    <scope>NUCLEOTIDE SEQUENCE [LARGE SCALE GENOMIC DNA]</scope>
    <source>
        <strain evidence="1 2">DSM 29526</strain>
    </source>
</reference>
<evidence type="ECO:0000313" key="2">
    <source>
        <dbReference type="Proteomes" id="UP000237662"/>
    </source>
</evidence>
<sequence length="175" mass="19498">MAITDSSTLNALFTQPAAALTGTDLQIHLPLTRVLLNEILAARPANTPIRELLIDPNDRNRFRVHLTAEAPIVGTVSRQIRLAPGMPVSFPDQPWLEFRIEEGLGFFDRSLISVLQGQIEKRLPRGIELTSKNLRIHVPALLAYLGYQQLAPLIESLEIKSEASRLLVNLHLKAE</sequence>
<accession>A0A2S6IAX2</accession>